<accession>A0A645F839</accession>
<reference evidence="1" key="1">
    <citation type="submission" date="2019-08" db="EMBL/GenBank/DDBJ databases">
        <authorList>
            <person name="Kucharzyk K."/>
            <person name="Murdoch R.W."/>
            <person name="Higgins S."/>
            <person name="Loffler F."/>
        </authorList>
    </citation>
    <scope>NUCLEOTIDE SEQUENCE</scope>
</reference>
<proteinExistence type="predicted"/>
<protein>
    <submittedName>
        <fullName evidence="1">Uncharacterized protein</fullName>
    </submittedName>
</protein>
<organism evidence="1">
    <name type="scientific">bioreactor metagenome</name>
    <dbReference type="NCBI Taxonomy" id="1076179"/>
    <lineage>
        <taxon>unclassified sequences</taxon>
        <taxon>metagenomes</taxon>
        <taxon>ecological metagenomes</taxon>
    </lineage>
</organism>
<evidence type="ECO:0000313" key="1">
    <source>
        <dbReference type="EMBL" id="MPN09692.1"/>
    </source>
</evidence>
<comment type="caution">
    <text evidence="1">The sequence shown here is derived from an EMBL/GenBank/DDBJ whole genome shotgun (WGS) entry which is preliminary data.</text>
</comment>
<dbReference type="EMBL" id="VSSQ01055823">
    <property type="protein sequence ID" value="MPN09692.1"/>
    <property type="molecule type" value="Genomic_DNA"/>
</dbReference>
<dbReference type="AlphaFoldDB" id="A0A645F839"/>
<name>A0A645F839_9ZZZZ</name>
<sequence>MLKRFAGIDIGVALRNRNEHLACGVEYHDRLAVFKRKLIYKRNKQRTRYIAFAVLHDKFTYSRSFGVHIAQLHLRKCLPAEYSVPHCGKHEREHNSKNREARDAPQKNLLHYFSTSNL</sequence>
<gene>
    <name evidence="1" type="ORF">SDC9_156984</name>
</gene>